<dbReference type="PROSITE" id="PS51192">
    <property type="entry name" value="HELICASE_ATP_BIND_1"/>
    <property type="match status" value="1"/>
</dbReference>
<organism evidence="11 12">
    <name type="scientific">Saitozyma podzolica</name>
    <dbReference type="NCBI Taxonomy" id="1890683"/>
    <lineage>
        <taxon>Eukaryota</taxon>
        <taxon>Fungi</taxon>
        <taxon>Dikarya</taxon>
        <taxon>Basidiomycota</taxon>
        <taxon>Agaricomycotina</taxon>
        <taxon>Tremellomycetes</taxon>
        <taxon>Tremellales</taxon>
        <taxon>Trimorphomycetaceae</taxon>
        <taxon>Saitozyma</taxon>
    </lineage>
</organism>
<evidence type="ECO:0000256" key="2">
    <source>
        <dbReference type="ARBA" id="ARBA00022801"/>
    </source>
</evidence>
<evidence type="ECO:0000256" key="6">
    <source>
        <dbReference type="RuleBase" id="RU000492"/>
    </source>
</evidence>
<dbReference type="GO" id="GO:0016787">
    <property type="term" value="F:hydrolase activity"/>
    <property type="evidence" value="ECO:0007669"/>
    <property type="project" value="UniProtKB-KW"/>
</dbReference>
<dbReference type="Pfam" id="PF00271">
    <property type="entry name" value="Helicase_C"/>
    <property type="match status" value="1"/>
</dbReference>
<evidence type="ECO:0000256" key="3">
    <source>
        <dbReference type="ARBA" id="ARBA00022806"/>
    </source>
</evidence>
<dbReference type="PROSITE" id="PS00039">
    <property type="entry name" value="DEAD_ATP_HELICASE"/>
    <property type="match status" value="1"/>
</dbReference>
<dbReference type="CDD" id="cd18787">
    <property type="entry name" value="SF2_C_DEAD"/>
    <property type="match status" value="1"/>
</dbReference>
<evidence type="ECO:0000256" key="8">
    <source>
        <dbReference type="SAM" id="MobiDB-lite"/>
    </source>
</evidence>
<evidence type="ECO:0000313" key="12">
    <source>
        <dbReference type="Proteomes" id="UP000279259"/>
    </source>
</evidence>
<comment type="caution">
    <text evidence="11">The sequence shown here is derived from an EMBL/GenBank/DDBJ whole genome shotgun (WGS) entry which is preliminary data.</text>
</comment>
<comment type="domain">
    <text evidence="7">The Q motif is unique to and characteristic of the DEAD box family of RNA helicases and controls ATP binding and hydrolysis.</text>
</comment>
<feature type="region of interest" description="Disordered" evidence="8">
    <location>
        <begin position="1"/>
        <end position="23"/>
    </location>
</feature>
<keyword evidence="2 6" id="KW-0378">Hydrolase</keyword>
<dbReference type="PROSITE" id="PS51194">
    <property type="entry name" value="HELICASE_CTER"/>
    <property type="match status" value="1"/>
</dbReference>
<dbReference type="OrthoDB" id="193716at2759"/>
<comment type="function">
    <text evidence="7">RNA helicase.</text>
</comment>
<evidence type="ECO:0000256" key="7">
    <source>
        <dbReference type="RuleBase" id="RU365068"/>
    </source>
</evidence>
<dbReference type="AlphaFoldDB" id="A0A427Y3V8"/>
<dbReference type="GO" id="GO:0003724">
    <property type="term" value="F:RNA helicase activity"/>
    <property type="evidence" value="ECO:0007669"/>
    <property type="project" value="UniProtKB-EC"/>
</dbReference>
<evidence type="ECO:0000256" key="4">
    <source>
        <dbReference type="ARBA" id="ARBA00022840"/>
    </source>
</evidence>
<feature type="domain" description="Helicase C-terminal" evidence="10">
    <location>
        <begin position="258"/>
        <end position="425"/>
    </location>
</feature>
<dbReference type="Proteomes" id="UP000279259">
    <property type="component" value="Unassembled WGS sequence"/>
</dbReference>
<evidence type="ECO:0000259" key="9">
    <source>
        <dbReference type="PROSITE" id="PS51192"/>
    </source>
</evidence>
<dbReference type="EC" id="3.6.4.13" evidence="7"/>
<dbReference type="Gene3D" id="3.40.50.300">
    <property type="entry name" value="P-loop containing nucleotide triphosphate hydrolases"/>
    <property type="match status" value="2"/>
</dbReference>
<keyword evidence="1 6" id="KW-0547">Nucleotide-binding</keyword>
<dbReference type="InterPro" id="IPR000629">
    <property type="entry name" value="RNA-helicase_DEAD-box_CS"/>
</dbReference>
<evidence type="ECO:0000313" key="11">
    <source>
        <dbReference type="EMBL" id="RSH85776.1"/>
    </source>
</evidence>
<comment type="similarity">
    <text evidence="6">Belongs to the DEAD box helicase family.</text>
</comment>
<dbReference type="GO" id="GO:0003723">
    <property type="term" value="F:RNA binding"/>
    <property type="evidence" value="ECO:0007669"/>
    <property type="project" value="UniProtKB-UniRule"/>
</dbReference>
<dbReference type="SMART" id="SM00487">
    <property type="entry name" value="DEXDc"/>
    <property type="match status" value="1"/>
</dbReference>
<dbReference type="SUPFAM" id="SSF52540">
    <property type="entry name" value="P-loop containing nucleoside triphosphate hydrolases"/>
    <property type="match status" value="1"/>
</dbReference>
<feature type="domain" description="Helicase ATP-binding" evidence="9">
    <location>
        <begin position="50"/>
        <end position="231"/>
    </location>
</feature>
<evidence type="ECO:0000256" key="5">
    <source>
        <dbReference type="ARBA" id="ARBA00022884"/>
    </source>
</evidence>
<dbReference type="InterPro" id="IPR011545">
    <property type="entry name" value="DEAD/DEAH_box_helicase_dom"/>
</dbReference>
<accession>A0A427Y3V8</accession>
<gene>
    <name evidence="11" type="ORF">EHS25_003917</name>
</gene>
<proteinExistence type="inferred from homology"/>
<sequence length="565" mass="61112">MSQSIEWSPLPLPSGSEHEQAVRQSLSNTAPRWVTLAWLYADAKVQAATLPSIIDNHDVLAQAKTGTGKTLAFLVPSIQRLLDSPAPPQSLTSILVLSPTRELALQIGVAAEGLLKASNYGVRCVVGGTNIETDKRQLKTQRADVLVATPGRLVDLLENGGLKPRLSQLRTLVLDEADRLLDAGFRKELLKILEALPDRQAVRRQTLLFSATIPTEVHTIASVALSKDHHFISTLKEEDVNVHEHVIQEVAVVAMADMLPASLEVLRREEEQAPARGGFKVMVFLPTARAAALYHDVFAALPTRYPVWEIHSRMSQSKRNKSTEEFRQAPTGVLFSSDVTARGIDVQGVTAVVQVGLPSSAEQYVHRLGRTARAGNKGHGVLVLAEFETMFLNDKTMRTFPLQTYPAISPGAVSSSRALVDQALGTVPDEAKAQAYQAWLGYYNSNLRALKWSQADLVRHANDYARDSLRYRSGEPWQAPGLLAKTVGKMGLKGVPGLHIVKDVQGGGQRAPRGGQGVPQPDLVEGGMGGHKMNGARGGFGGQRGGRARGGFRGVPRGRGGPRTN</sequence>
<dbReference type="GO" id="GO:0005524">
    <property type="term" value="F:ATP binding"/>
    <property type="evidence" value="ECO:0007669"/>
    <property type="project" value="UniProtKB-UniRule"/>
</dbReference>
<reference evidence="11 12" key="1">
    <citation type="submission" date="2018-11" db="EMBL/GenBank/DDBJ databases">
        <title>Genome sequence of Saitozyma podzolica DSM 27192.</title>
        <authorList>
            <person name="Aliyu H."/>
            <person name="Gorte O."/>
            <person name="Ochsenreither K."/>
        </authorList>
    </citation>
    <scope>NUCLEOTIDE SEQUENCE [LARGE SCALE GENOMIC DNA]</scope>
    <source>
        <strain evidence="11 12">DSM 27192</strain>
    </source>
</reference>
<keyword evidence="12" id="KW-1185">Reference proteome</keyword>
<keyword evidence="4 6" id="KW-0067">ATP-binding</keyword>
<dbReference type="Pfam" id="PF00270">
    <property type="entry name" value="DEAD"/>
    <property type="match status" value="1"/>
</dbReference>
<name>A0A427Y3V8_9TREE</name>
<evidence type="ECO:0000256" key="1">
    <source>
        <dbReference type="ARBA" id="ARBA00022741"/>
    </source>
</evidence>
<dbReference type="STRING" id="1890683.A0A427Y3V8"/>
<comment type="catalytic activity">
    <reaction evidence="7">
        <text>ATP + H2O = ADP + phosphate + H(+)</text>
        <dbReference type="Rhea" id="RHEA:13065"/>
        <dbReference type="ChEBI" id="CHEBI:15377"/>
        <dbReference type="ChEBI" id="CHEBI:15378"/>
        <dbReference type="ChEBI" id="CHEBI:30616"/>
        <dbReference type="ChEBI" id="CHEBI:43474"/>
        <dbReference type="ChEBI" id="CHEBI:456216"/>
        <dbReference type="EC" id="3.6.4.13"/>
    </reaction>
</comment>
<dbReference type="EMBL" id="RSCD01000019">
    <property type="protein sequence ID" value="RSH85776.1"/>
    <property type="molecule type" value="Genomic_DNA"/>
</dbReference>
<dbReference type="InterPro" id="IPR027417">
    <property type="entry name" value="P-loop_NTPase"/>
</dbReference>
<protein>
    <recommendedName>
        <fullName evidence="7">ATP-dependent RNA helicase</fullName>
        <ecNumber evidence="7">3.6.4.13</ecNumber>
    </recommendedName>
</protein>
<dbReference type="SMART" id="SM00490">
    <property type="entry name" value="HELICc"/>
    <property type="match status" value="1"/>
</dbReference>
<dbReference type="PANTHER" id="PTHR24031">
    <property type="entry name" value="RNA HELICASE"/>
    <property type="match status" value="1"/>
</dbReference>
<dbReference type="InterPro" id="IPR001650">
    <property type="entry name" value="Helicase_C-like"/>
</dbReference>
<dbReference type="InterPro" id="IPR014001">
    <property type="entry name" value="Helicase_ATP-bd"/>
</dbReference>
<feature type="region of interest" description="Disordered" evidence="8">
    <location>
        <begin position="535"/>
        <end position="565"/>
    </location>
</feature>
<keyword evidence="5 7" id="KW-0694">RNA-binding</keyword>
<evidence type="ECO:0000259" key="10">
    <source>
        <dbReference type="PROSITE" id="PS51194"/>
    </source>
</evidence>
<keyword evidence="3 6" id="KW-0347">Helicase</keyword>